<sequence>MSHSSPSPGPTEGHSPAALLPPPNVDTVAVDGVPLLDVPPHELSRLLERNGKSDAVDLSSASKIFRAAFLLLETFPGNGPDSEFNADAKLFAWTSSPFPGNAPLLSLRPDPLATAPPAALDPIDTRGAPPLKRVRTDSTSETPFFVVKASARVSKSAVDSVAALADRFSDPNFTGLLPIAPVQAFPVHAPGVPKLVISFTSPELFNILVNTTYSQRPATRASLQVTTEFGWYMREMSAHTVYINEKYYVEARANHDVIAVLAFVTALHEVAHYIRAELGIVSPPQPIPGRLPAVEAGDVTECAMFGGVMGVRTDEDDEFHVGVLDLLNTANQCMTLSESDISLLHLMTTGHVPFPFTPSFTFTSPPNRADKNHRFLCHEEDHLEDDSDGAGTRHSHQEFKQYVKRDRPSDKKQALPLGFVWRLPSLPWSVYLYPCGFPSIADHRLVRVRDSHCIMVFAFKEPREKAYPFAPNLIRGDPPTGESLACFSLIRINSNQITLKAIFESTRHMNRFRTPKLLSDKSSPSMPKSRNKKSIEKNKEVSKMGPAFDPALGQFSNADISADGKVYLEEIIDDIFGGLKIVEAKQEHFNIEMALGEVPATHAVANLCAKWDAAAQVIDKIRVDYDCSTDPISIDELHAVIGVVKAN</sequence>
<feature type="compositionally biased region" description="Basic and acidic residues" evidence="1">
    <location>
        <begin position="395"/>
        <end position="407"/>
    </location>
</feature>
<feature type="region of interest" description="Disordered" evidence="1">
    <location>
        <begin position="514"/>
        <end position="540"/>
    </location>
</feature>
<evidence type="ECO:0000256" key="1">
    <source>
        <dbReference type="SAM" id="MobiDB-lite"/>
    </source>
</evidence>
<dbReference type="Proteomes" id="UP000269721">
    <property type="component" value="Unassembled WGS sequence"/>
</dbReference>
<keyword evidence="3" id="KW-1185">Reference proteome</keyword>
<evidence type="ECO:0000313" key="3">
    <source>
        <dbReference type="Proteomes" id="UP000269721"/>
    </source>
</evidence>
<accession>A0A4P9WNP0</accession>
<feature type="region of interest" description="Disordered" evidence="1">
    <location>
        <begin position="382"/>
        <end position="407"/>
    </location>
</feature>
<dbReference type="EMBL" id="KZ993826">
    <property type="protein sequence ID" value="RKO94751.1"/>
    <property type="molecule type" value="Genomic_DNA"/>
</dbReference>
<protein>
    <submittedName>
        <fullName evidence="2">Uncharacterized protein</fullName>
    </submittedName>
</protein>
<dbReference type="OrthoDB" id="2162687at2759"/>
<gene>
    <name evidence="2" type="ORF">BDK51DRAFT_52620</name>
</gene>
<name>A0A4P9WNP0_9FUNG</name>
<evidence type="ECO:0000313" key="2">
    <source>
        <dbReference type="EMBL" id="RKO94751.1"/>
    </source>
</evidence>
<organism evidence="2 3">
    <name type="scientific">Blyttiomyces helicus</name>
    <dbReference type="NCBI Taxonomy" id="388810"/>
    <lineage>
        <taxon>Eukaryota</taxon>
        <taxon>Fungi</taxon>
        <taxon>Fungi incertae sedis</taxon>
        <taxon>Chytridiomycota</taxon>
        <taxon>Chytridiomycota incertae sedis</taxon>
        <taxon>Chytridiomycetes</taxon>
        <taxon>Chytridiomycetes incertae sedis</taxon>
        <taxon>Blyttiomyces</taxon>
    </lineage>
</organism>
<proteinExistence type="predicted"/>
<reference evidence="3" key="1">
    <citation type="journal article" date="2018" name="Nat. Microbiol.">
        <title>Leveraging single-cell genomics to expand the fungal tree of life.</title>
        <authorList>
            <person name="Ahrendt S.R."/>
            <person name="Quandt C.A."/>
            <person name="Ciobanu D."/>
            <person name="Clum A."/>
            <person name="Salamov A."/>
            <person name="Andreopoulos B."/>
            <person name="Cheng J.F."/>
            <person name="Woyke T."/>
            <person name="Pelin A."/>
            <person name="Henrissat B."/>
            <person name="Reynolds N.K."/>
            <person name="Benny G.L."/>
            <person name="Smith M.E."/>
            <person name="James T.Y."/>
            <person name="Grigoriev I.V."/>
        </authorList>
    </citation>
    <scope>NUCLEOTIDE SEQUENCE [LARGE SCALE GENOMIC DNA]</scope>
</reference>
<feature type="region of interest" description="Disordered" evidence="1">
    <location>
        <begin position="1"/>
        <end position="24"/>
    </location>
</feature>
<dbReference type="AlphaFoldDB" id="A0A4P9WNP0"/>